<comment type="caution">
    <text evidence="1">The sequence shown here is derived from an EMBL/GenBank/DDBJ whole genome shotgun (WGS) entry which is preliminary data.</text>
</comment>
<dbReference type="Gene3D" id="3.60.15.10">
    <property type="entry name" value="Ribonuclease Z/Hydroxyacylglutathione hydrolase-like"/>
    <property type="match status" value="1"/>
</dbReference>
<protein>
    <recommendedName>
        <fullName evidence="3">DUF4336 domain-containing protein</fullName>
    </recommendedName>
</protein>
<dbReference type="InterPro" id="IPR025638">
    <property type="entry name" value="DUF4336"/>
</dbReference>
<dbReference type="EMBL" id="PFFQ01000064">
    <property type="protein sequence ID" value="PIW14131.1"/>
    <property type="molecule type" value="Genomic_DNA"/>
</dbReference>
<dbReference type="Proteomes" id="UP000231019">
    <property type="component" value="Unassembled WGS sequence"/>
</dbReference>
<organism evidence="1 2">
    <name type="scientific">bacterium (Candidatus Blackallbacteria) CG17_big_fil_post_rev_8_21_14_2_50_48_46</name>
    <dbReference type="NCBI Taxonomy" id="2014261"/>
    <lineage>
        <taxon>Bacteria</taxon>
        <taxon>Candidatus Blackallbacteria</taxon>
    </lineage>
</organism>
<reference evidence="1 2" key="1">
    <citation type="submission" date="2017-09" db="EMBL/GenBank/DDBJ databases">
        <title>Depth-based differentiation of microbial function through sediment-hosted aquifers and enrichment of novel symbionts in the deep terrestrial subsurface.</title>
        <authorList>
            <person name="Probst A.J."/>
            <person name="Ladd B."/>
            <person name="Jarett J.K."/>
            <person name="Geller-Mcgrath D.E."/>
            <person name="Sieber C.M."/>
            <person name="Emerson J.B."/>
            <person name="Anantharaman K."/>
            <person name="Thomas B.C."/>
            <person name="Malmstrom R."/>
            <person name="Stieglmeier M."/>
            <person name="Klingl A."/>
            <person name="Woyke T."/>
            <person name="Ryan C.M."/>
            <person name="Banfield J.F."/>
        </authorList>
    </citation>
    <scope>NUCLEOTIDE SEQUENCE [LARGE SCALE GENOMIC DNA]</scope>
    <source>
        <strain evidence="1">CG17_big_fil_post_rev_8_21_14_2_50_48_46</strain>
    </source>
</reference>
<dbReference type="SUPFAM" id="SSF56281">
    <property type="entry name" value="Metallo-hydrolase/oxidoreductase"/>
    <property type="match status" value="1"/>
</dbReference>
<gene>
    <name evidence="1" type="ORF">COW36_23060</name>
</gene>
<evidence type="ECO:0000313" key="2">
    <source>
        <dbReference type="Proteomes" id="UP000231019"/>
    </source>
</evidence>
<evidence type="ECO:0000313" key="1">
    <source>
        <dbReference type="EMBL" id="PIW14131.1"/>
    </source>
</evidence>
<sequence length="239" mass="26903">MSKRKVWLGMKLNPIAENIWVIEHPFEVMKVKMGTRTTVVRLSNGGLWLLSPGSGLGALQAELEALGPVEALVAPNTMHHLFLPEAARLFPEAKVYGPTGLKRKQPSLAIESLQPEAPALWAEDIQQLRLEGLSFLQETVFFHVSSKTLILTDLAFNLQHSEHAWSRLFLRLNDAYGKFGPSRMLRKMALKDPVALGQSLEQVLQWDFETIVMAHGELVQNQAKKRMQDAFSRLEILKS</sequence>
<accession>A0A2M7FXV2</accession>
<dbReference type="Pfam" id="PF14234">
    <property type="entry name" value="DUF4336"/>
    <property type="match status" value="1"/>
</dbReference>
<dbReference type="PANTHER" id="PTHR33835">
    <property type="entry name" value="YALI0C07656P"/>
    <property type="match status" value="1"/>
</dbReference>
<proteinExistence type="predicted"/>
<dbReference type="PANTHER" id="PTHR33835:SF1">
    <property type="entry name" value="METALLO-BETA-LACTAMASE DOMAIN-CONTAINING PROTEIN"/>
    <property type="match status" value="1"/>
</dbReference>
<dbReference type="InterPro" id="IPR036866">
    <property type="entry name" value="RibonucZ/Hydroxyglut_hydro"/>
</dbReference>
<evidence type="ECO:0008006" key="3">
    <source>
        <dbReference type="Google" id="ProtNLM"/>
    </source>
</evidence>
<name>A0A2M7FXV2_9BACT</name>
<dbReference type="AlphaFoldDB" id="A0A2M7FXV2"/>